<organism evidence="2 3">
    <name type="scientific">Nonomuraea rosea</name>
    <dbReference type="NCBI Taxonomy" id="638574"/>
    <lineage>
        <taxon>Bacteria</taxon>
        <taxon>Bacillati</taxon>
        <taxon>Actinomycetota</taxon>
        <taxon>Actinomycetes</taxon>
        <taxon>Streptosporangiales</taxon>
        <taxon>Streptosporangiaceae</taxon>
        <taxon>Nonomuraea</taxon>
    </lineage>
</organism>
<keyword evidence="1" id="KW-0812">Transmembrane</keyword>
<evidence type="ECO:0000256" key="1">
    <source>
        <dbReference type="SAM" id="Phobius"/>
    </source>
</evidence>
<reference evidence="3" key="1">
    <citation type="journal article" date="2019" name="Int. J. Syst. Evol. Microbiol.">
        <title>The Global Catalogue of Microorganisms (GCM) 10K type strain sequencing project: providing services to taxonomists for standard genome sequencing and annotation.</title>
        <authorList>
            <consortium name="The Broad Institute Genomics Platform"/>
            <consortium name="The Broad Institute Genome Sequencing Center for Infectious Disease"/>
            <person name="Wu L."/>
            <person name="Ma J."/>
        </authorList>
    </citation>
    <scope>NUCLEOTIDE SEQUENCE [LARGE SCALE GENOMIC DNA]</scope>
    <source>
        <strain evidence="3">JCM 17326</strain>
    </source>
</reference>
<comment type="caution">
    <text evidence="2">The sequence shown here is derived from an EMBL/GenBank/DDBJ whole genome shotgun (WGS) entry which is preliminary data.</text>
</comment>
<dbReference type="Proteomes" id="UP001500630">
    <property type="component" value="Unassembled WGS sequence"/>
</dbReference>
<accession>A0ABP6YNL8</accession>
<gene>
    <name evidence="2" type="ORF">GCM10022419_082100</name>
</gene>
<name>A0ABP6YNL8_9ACTN</name>
<feature type="transmembrane region" description="Helical" evidence="1">
    <location>
        <begin position="74"/>
        <end position="95"/>
    </location>
</feature>
<keyword evidence="1" id="KW-0472">Membrane</keyword>
<evidence type="ECO:0000313" key="2">
    <source>
        <dbReference type="EMBL" id="GAA3587434.1"/>
    </source>
</evidence>
<dbReference type="Pfam" id="PF19650">
    <property type="entry name" value="DUF6153"/>
    <property type="match status" value="1"/>
</dbReference>
<dbReference type="InterPro" id="IPR046151">
    <property type="entry name" value="DUF6153"/>
</dbReference>
<keyword evidence="3" id="KW-1185">Reference proteome</keyword>
<keyword evidence="1" id="KW-1133">Transmembrane helix</keyword>
<evidence type="ECO:0000313" key="3">
    <source>
        <dbReference type="Proteomes" id="UP001500630"/>
    </source>
</evidence>
<proteinExistence type="predicted"/>
<sequence>MWRDRMARVARAILLVALALGVCGMHTLGHLDGRHGGSATGGHAMEAVAPTSLPVVPAGLQAFVPDRGMPGFDPADVCLAILMSFVVLLLTAAWIRAGRRADVRGGTLSSVRQVARPPPRLMSRRLAILSMLRI</sequence>
<dbReference type="EMBL" id="BAABDQ010000023">
    <property type="protein sequence ID" value="GAA3587434.1"/>
    <property type="molecule type" value="Genomic_DNA"/>
</dbReference>
<protein>
    <submittedName>
        <fullName evidence="2">Uncharacterized protein</fullName>
    </submittedName>
</protein>